<dbReference type="GO" id="GO:0055085">
    <property type="term" value="P:transmembrane transport"/>
    <property type="evidence" value="ECO:0007669"/>
    <property type="project" value="InterPro"/>
</dbReference>
<keyword evidence="5 7" id="KW-1133">Transmembrane helix</keyword>
<feature type="transmembrane region" description="Helical" evidence="7">
    <location>
        <begin position="276"/>
        <end position="297"/>
    </location>
</feature>
<dbReference type="EMBL" id="VBAP01000095">
    <property type="protein sequence ID" value="TMI72006.1"/>
    <property type="molecule type" value="Genomic_DNA"/>
</dbReference>
<keyword evidence="6 7" id="KW-0472">Membrane</keyword>
<dbReference type="AlphaFoldDB" id="A0A537IN14"/>
<keyword evidence="4 7" id="KW-0812">Transmembrane</keyword>
<evidence type="ECO:0000256" key="4">
    <source>
        <dbReference type="ARBA" id="ARBA00022692"/>
    </source>
</evidence>
<feature type="transmembrane region" description="Helical" evidence="7">
    <location>
        <begin position="73"/>
        <end position="98"/>
    </location>
</feature>
<feature type="transmembrane region" description="Helical" evidence="7">
    <location>
        <begin position="110"/>
        <end position="130"/>
    </location>
</feature>
<dbReference type="PROSITE" id="PS50928">
    <property type="entry name" value="ABC_TM1"/>
    <property type="match status" value="1"/>
</dbReference>
<keyword evidence="3" id="KW-1003">Cell membrane</keyword>
<comment type="caution">
    <text evidence="9">The sequence shown here is derived from an EMBL/GenBank/DDBJ whole genome shotgun (WGS) entry which is preliminary data.</text>
</comment>
<evidence type="ECO:0000256" key="6">
    <source>
        <dbReference type="ARBA" id="ARBA00023136"/>
    </source>
</evidence>
<feature type="transmembrane region" description="Helical" evidence="7">
    <location>
        <begin position="12"/>
        <end position="30"/>
    </location>
</feature>
<name>A0A537IN14_9BACT</name>
<feature type="domain" description="ABC transmembrane type-1" evidence="8">
    <location>
        <begin position="73"/>
        <end position="292"/>
    </location>
</feature>
<protein>
    <submittedName>
        <fullName evidence="9">Sugar ABC transporter permease</fullName>
    </submittedName>
</protein>
<accession>A0A537IN14</accession>
<evidence type="ECO:0000259" key="8">
    <source>
        <dbReference type="PROSITE" id="PS50928"/>
    </source>
</evidence>
<evidence type="ECO:0000256" key="7">
    <source>
        <dbReference type="RuleBase" id="RU363032"/>
    </source>
</evidence>
<sequence length="301" mass="33353">MLRIRSEERTAYLAILPVGLLLVFFVYYPAISTFLLGLTDANPRVQGLEGSAHFIGLRNYVQTLGSGEFWASVWRTVLIVLMVLPLELVIGLAAAMILNEQFRGRAVLRTIAIVPWMLPPLVNGFMWSWILNGDYGALNGLLYQLHLITGYHHWLASPSAQLFWVAVAQVWTRFPFAMVVLLAALQSIPQDVVEAARVDGARPAQVFRSVTFPLLLPAFTVAMAVEFIVTFQIFDVIWSLTAGGAAGQVINPFTKAVMILNYEVVFRNLDLGLGSAVAYLILVLSMGVGYVFVRMLYERGA</sequence>
<evidence type="ECO:0000313" key="9">
    <source>
        <dbReference type="EMBL" id="TMI72006.1"/>
    </source>
</evidence>
<evidence type="ECO:0000256" key="5">
    <source>
        <dbReference type="ARBA" id="ARBA00022989"/>
    </source>
</evidence>
<feature type="transmembrane region" description="Helical" evidence="7">
    <location>
        <begin position="206"/>
        <end position="234"/>
    </location>
</feature>
<comment type="similarity">
    <text evidence="7">Belongs to the binding-protein-dependent transport system permease family.</text>
</comment>
<dbReference type="InterPro" id="IPR035906">
    <property type="entry name" value="MetI-like_sf"/>
</dbReference>
<evidence type="ECO:0000256" key="1">
    <source>
        <dbReference type="ARBA" id="ARBA00004651"/>
    </source>
</evidence>
<gene>
    <name evidence="9" type="ORF">E6H05_11660</name>
</gene>
<dbReference type="GO" id="GO:0005886">
    <property type="term" value="C:plasma membrane"/>
    <property type="evidence" value="ECO:0007669"/>
    <property type="project" value="UniProtKB-SubCell"/>
</dbReference>
<dbReference type="CDD" id="cd06261">
    <property type="entry name" value="TM_PBP2"/>
    <property type="match status" value="1"/>
</dbReference>
<evidence type="ECO:0000256" key="3">
    <source>
        <dbReference type="ARBA" id="ARBA00022475"/>
    </source>
</evidence>
<feature type="transmembrane region" description="Helical" evidence="7">
    <location>
        <begin position="162"/>
        <end position="185"/>
    </location>
</feature>
<dbReference type="Gene3D" id="1.10.3720.10">
    <property type="entry name" value="MetI-like"/>
    <property type="match status" value="1"/>
</dbReference>
<proteinExistence type="inferred from homology"/>
<keyword evidence="2 7" id="KW-0813">Transport</keyword>
<evidence type="ECO:0000256" key="2">
    <source>
        <dbReference type="ARBA" id="ARBA00022448"/>
    </source>
</evidence>
<comment type="subcellular location">
    <subcellularLocation>
        <location evidence="1 7">Cell membrane</location>
        <topology evidence="1 7">Multi-pass membrane protein</topology>
    </subcellularLocation>
</comment>
<dbReference type="PANTHER" id="PTHR43005">
    <property type="entry name" value="BLR7065 PROTEIN"/>
    <property type="match status" value="1"/>
</dbReference>
<evidence type="ECO:0000313" key="10">
    <source>
        <dbReference type="Proteomes" id="UP000318834"/>
    </source>
</evidence>
<dbReference type="Pfam" id="PF00528">
    <property type="entry name" value="BPD_transp_1"/>
    <property type="match status" value="1"/>
</dbReference>
<dbReference type="Proteomes" id="UP000318834">
    <property type="component" value="Unassembled WGS sequence"/>
</dbReference>
<dbReference type="SUPFAM" id="SSF161098">
    <property type="entry name" value="MetI-like"/>
    <property type="match status" value="1"/>
</dbReference>
<organism evidence="9 10">
    <name type="scientific">Candidatus Segetimicrobium genomatis</name>
    <dbReference type="NCBI Taxonomy" id="2569760"/>
    <lineage>
        <taxon>Bacteria</taxon>
        <taxon>Bacillati</taxon>
        <taxon>Candidatus Sysuimicrobiota</taxon>
        <taxon>Candidatus Sysuimicrobiia</taxon>
        <taxon>Candidatus Sysuimicrobiales</taxon>
        <taxon>Candidatus Segetimicrobiaceae</taxon>
        <taxon>Candidatus Segetimicrobium</taxon>
    </lineage>
</organism>
<reference evidence="9 10" key="1">
    <citation type="journal article" date="2019" name="Nat. Microbiol.">
        <title>Mediterranean grassland soil C-N compound turnover is dependent on rainfall and depth, and is mediated by genomically divergent microorganisms.</title>
        <authorList>
            <person name="Diamond S."/>
            <person name="Andeer P.F."/>
            <person name="Li Z."/>
            <person name="Crits-Christoph A."/>
            <person name="Burstein D."/>
            <person name="Anantharaman K."/>
            <person name="Lane K.R."/>
            <person name="Thomas B.C."/>
            <person name="Pan C."/>
            <person name="Northen T.R."/>
            <person name="Banfield J.F."/>
        </authorList>
    </citation>
    <scope>NUCLEOTIDE SEQUENCE [LARGE SCALE GENOMIC DNA]</scope>
    <source>
        <strain evidence="9">NP_8</strain>
    </source>
</reference>
<dbReference type="PANTHER" id="PTHR43005:SF1">
    <property type="entry name" value="SPERMIDINE_PUTRESCINE TRANSPORT SYSTEM PERMEASE PROTEIN"/>
    <property type="match status" value="1"/>
</dbReference>
<dbReference type="InterPro" id="IPR000515">
    <property type="entry name" value="MetI-like"/>
</dbReference>